<dbReference type="EMBL" id="WOBN01000028">
    <property type="protein sequence ID" value="MUK50802.1"/>
    <property type="molecule type" value="Genomic_DNA"/>
</dbReference>
<dbReference type="Gene3D" id="2.40.50.140">
    <property type="entry name" value="Nucleic acid-binding proteins"/>
    <property type="match status" value="1"/>
</dbReference>
<dbReference type="NCBIfam" id="TIGR00479">
    <property type="entry name" value="rumA"/>
    <property type="match status" value="1"/>
</dbReference>
<dbReference type="InterPro" id="IPR030390">
    <property type="entry name" value="MeTrfase_TrmA_AS"/>
</dbReference>
<dbReference type="FunFam" id="3.40.50.150:FF:000009">
    <property type="entry name" value="23S rRNA (Uracil(1939)-C(5))-methyltransferase RlmD"/>
    <property type="match status" value="1"/>
</dbReference>
<evidence type="ECO:0000256" key="6">
    <source>
        <dbReference type="ARBA" id="ARBA00022723"/>
    </source>
</evidence>
<sequence>MELIFVNQAVIMAQFFKPKKKASVNTKHLAVDVVRLDHNGAGIAFVDKKPVFIEGALPGEKAIIQFIEQKKQFSRAKLIKLAQKSEKRQTPICQHYHECGGCNLQHLQHEEQIVAKNEKLQELMKKQGVSQGEMVQPIMGEELSYRRRARISLMINKQTNQLDFGFRKKQSKAIVNVRHCPVLVQDLDQHLESLFTLLNQLKGKKHLGHVELVQADNGSVLLIRYVADFNEKDHQALVNYCEERNLILYLMPEADVLNHIRGEEPFYLIDGTKIYFTPKDFIQVNRNVNEQMVKQALSWLDLNENDSVLDLFCGLGNFSLPLAKKVKTVVGIEGVDEMVQRAKLNAERNHLSNVSFYQANLEEEASDQVWASTKFTKILLDPARAGAEGVMETVAKLKPQTVVYVSCNPATLARDSQLLIQHGFKLTRLGMLDMFPHTGHLESMALFER</sequence>
<dbReference type="Pfam" id="PF05958">
    <property type="entry name" value="tRNA_U5-meth_tr"/>
    <property type="match status" value="1"/>
</dbReference>
<evidence type="ECO:0000256" key="4">
    <source>
        <dbReference type="ARBA" id="ARBA00022679"/>
    </source>
</evidence>
<evidence type="ECO:0000256" key="8">
    <source>
        <dbReference type="ARBA" id="ARBA00023014"/>
    </source>
</evidence>
<dbReference type="GO" id="GO:0051539">
    <property type="term" value="F:4 iron, 4 sulfur cluster binding"/>
    <property type="evidence" value="ECO:0007669"/>
    <property type="project" value="UniProtKB-KW"/>
</dbReference>
<accession>A0A844P4D5</accession>
<evidence type="ECO:0000256" key="2">
    <source>
        <dbReference type="ARBA" id="ARBA00022552"/>
    </source>
</evidence>
<dbReference type="PROSITE" id="PS01230">
    <property type="entry name" value="TRMA_1"/>
    <property type="match status" value="1"/>
</dbReference>
<dbReference type="InterPro" id="IPR029063">
    <property type="entry name" value="SAM-dependent_MTases_sf"/>
</dbReference>
<dbReference type="InterPro" id="IPR030391">
    <property type="entry name" value="MeTrfase_TrmA_CS"/>
</dbReference>
<feature type="binding site" evidence="11 12">
    <location>
        <position position="312"/>
    </location>
    <ligand>
        <name>S-adenosyl-L-methionine</name>
        <dbReference type="ChEBI" id="CHEBI:59789"/>
    </ligand>
</feature>
<dbReference type="AlphaFoldDB" id="A0A844P4D5"/>
<evidence type="ECO:0000313" key="15">
    <source>
        <dbReference type="EMBL" id="MUK50802.1"/>
    </source>
</evidence>
<comment type="function">
    <text evidence="10 11">Catalyzes the formation of 5-methyl-uridine at position 1939 (m5U1939) in 23S rRNA.</text>
</comment>
<dbReference type="GO" id="GO:0003723">
    <property type="term" value="F:RNA binding"/>
    <property type="evidence" value="ECO:0007669"/>
    <property type="project" value="InterPro"/>
</dbReference>
<dbReference type="HAMAP" id="MF_01010">
    <property type="entry name" value="23SrRNA_methyltr_RlmD"/>
    <property type="match status" value="1"/>
</dbReference>
<dbReference type="SUPFAM" id="SSF50249">
    <property type="entry name" value="Nucleic acid-binding proteins"/>
    <property type="match status" value="1"/>
</dbReference>
<dbReference type="FunFam" id="2.40.50.140:FF:000097">
    <property type="entry name" value="23S rRNA (uracil(1939)-C(5))-methyltransferase RlmD"/>
    <property type="match status" value="1"/>
</dbReference>
<feature type="binding site" evidence="11">
    <location>
        <position position="99"/>
    </location>
    <ligand>
        <name>[4Fe-4S] cluster</name>
        <dbReference type="ChEBI" id="CHEBI:49883"/>
    </ligand>
</feature>
<dbReference type="CDD" id="cd02440">
    <property type="entry name" value="AdoMet_MTases"/>
    <property type="match status" value="1"/>
</dbReference>
<dbReference type="GO" id="GO:0070475">
    <property type="term" value="P:rRNA base methylation"/>
    <property type="evidence" value="ECO:0007669"/>
    <property type="project" value="TreeGrafter"/>
</dbReference>
<evidence type="ECO:0000256" key="10">
    <source>
        <dbReference type="ARBA" id="ARBA00059995"/>
    </source>
</evidence>
<keyword evidence="7 11" id="KW-0408">Iron</keyword>
<dbReference type="GO" id="GO:0005506">
    <property type="term" value="F:iron ion binding"/>
    <property type="evidence" value="ECO:0007669"/>
    <property type="project" value="UniProtKB-UniRule"/>
</dbReference>
<feature type="binding site" evidence="11 12">
    <location>
        <position position="283"/>
    </location>
    <ligand>
        <name>S-adenosyl-L-methionine</name>
        <dbReference type="ChEBI" id="CHEBI:59789"/>
    </ligand>
</feature>
<dbReference type="Pfam" id="PF01938">
    <property type="entry name" value="TRAM"/>
    <property type="match status" value="1"/>
</dbReference>
<feature type="binding site" evidence="11 12">
    <location>
        <position position="333"/>
    </location>
    <ligand>
        <name>S-adenosyl-L-methionine</name>
        <dbReference type="ChEBI" id="CHEBI:59789"/>
    </ligand>
</feature>
<evidence type="ECO:0000256" key="5">
    <source>
        <dbReference type="ARBA" id="ARBA00022691"/>
    </source>
</evidence>
<name>A0A844P4D5_ALIFS</name>
<dbReference type="PROSITE" id="PS51687">
    <property type="entry name" value="SAM_MT_RNA_M5U"/>
    <property type="match status" value="1"/>
</dbReference>
<feature type="active site" evidence="13">
    <location>
        <position position="407"/>
    </location>
</feature>
<feature type="binding site" evidence="11">
    <location>
        <position position="360"/>
    </location>
    <ligand>
        <name>S-adenosyl-L-methionine</name>
        <dbReference type="ChEBI" id="CHEBI:59789"/>
    </ligand>
</feature>
<evidence type="ECO:0000256" key="11">
    <source>
        <dbReference type="HAMAP-Rule" id="MF_01010"/>
    </source>
</evidence>
<feature type="active site" description="Nucleophile" evidence="11 12">
    <location>
        <position position="407"/>
    </location>
</feature>
<feature type="binding site" evidence="11">
    <location>
        <position position="93"/>
    </location>
    <ligand>
        <name>[4Fe-4S] cluster</name>
        <dbReference type="ChEBI" id="CHEBI:49883"/>
    </ligand>
</feature>
<dbReference type="Gene3D" id="2.40.50.1070">
    <property type="match status" value="1"/>
</dbReference>
<comment type="similarity">
    <text evidence="11">Belongs to the class I-like SAM-binding methyltransferase superfamily. RNA M5U methyltransferase family. RlmD subfamily.</text>
</comment>
<evidence type="ECO:0000256" key="1">
    <source>
        <dbReference type="ARBA" id="ARBA00022485"/>
    </source>
</evidence>
<comment type="catalytic activity">
    <reaction evidence="9 11">
        <text>uridine(1939) in 23S rRNA + S-adenosyl-L-methionine = 5-methyluridine(1939) in 23S rRNA + S-adenosyl-L-homocysteine + H(+)</text>
        <dbReference type="Rhea" id="RHEA:42908"/>
        <dbReference type="Rhea" id="RHEA-COMP:10278"/>
        <dbReference type="Rhea" id="RHEA-COMP:10279"/>
        <dbReference type="ChEBI" id="CHEBI:15378"/>
        <dbReference type="ChEBI" id="CHEBI:57856"/>
        <dbReference type="ChEBI" id="CHEBI:59789"/>
        <dbReference type="ChEBI" id="CHEBI:65315"/>
        <dbReference type="ChEBI" id="CHEBI:74447"/>
        <dbReference type="EC" id="2.1.1.190"/>
    </reaction>
</comment>
<evidence type="ECO:0000259" key="14">
    <source>
        <dbReference type="PROSITE" id="PS50926"/>
    </source>
</evidence>
<evidence type="ECO:0000256" key="9">
    <source>
        <dbReference type="ARBA" id="ARBA00052756"/>
    </source>
</evidence>
<evidence type="ECO:0000256" key="12">
    <source>
        <dbReference type="PROSITE-ProRule" id="PRU01024"/>
    </source>
</evidence>
<keyword evidence="2 11" id="KW-0698">rRNA processing</keyword>
<evidence type="ECO:0000256" key="13">
    <source>
        <dbReference type="PROSITE-ProRule" id="PRU10015"/>
    </source>
</evidence>
<evidence type="ECO:0000256" key="7">
    <source>
        <dbReference type="ARBA" id="ARBA00023004"/>
    </source>
</evidence>
<keyword evidence="4 11" id="KW-0808">Transferase</keyword>
<dbReference type="Gene3D" id="3.40.50.150">
    <property type="entry name" value="Vaccinia Virus protein VP39"/>
    <property type="match status" value="1"/>
</dbReference>
<organism evidence="15 16">
    <name type="scientific">Aliivibrio fischeri</name>
    <name type="common">Vibrio fischeri</name>
    <dbReference type="NCBI Taxonomy" id="668"/>
    <lineage>
        <taxon>Bacteria</taxon>
        <taxon>Pseudomonadati</taxon>
        <taxon>Pseudomonadota</taxon>
        <taxon>Gammaproteobacteria</taxon>
        <taxon>Vibrionales</taxon>
        <taxon>Vibrionaceae</taxon>
        <taxon>Aliivibrio</taxon>
    </lineage>
</organism>
<reference evidence="15 16" key="1">
    <citation type="submission" date="2019-11" db="EMBL/GenBank/DDBJ databases">
        <title>Using colonization assays and comparative genomics to discover symbiosis behaviors and factors in Vibrio fischeri.</title>
        <authorList>
            <person name="Bongrand C."/>
            <person name="Moriano-Gutierrez S."/>
            <person name="Arevalo P."/>
            <person name="Mcfall-Ngai M."/>
            <person name="Visick K."/>
            <person name="Polz M.F."/>
            <person name="Ruby E.G."/>
        </authorList>
    </citation>
    <scope>NUCLEOTIDE SEQUENCE [LARGE SCALE GENOMIC DNA]</scope>
    <source>
        <strain evidence="16">emors.4.1</strain>
    </source>
</reference>
<evidence type="ECO:0000256" key="3">
    <source>
        <dbReference type="ARBA" id="ARBA00022603"/>
    </source>
</evidence>
<keyword evidence="6 11" id="KW-0479">Metal-binding</keyword>
<dbReference type="InterPro" id="IPR002792">
    <property type="entry name" value="TRAM_dom"/>
</dbReference>
<dbReference type="EC" id="2.1.1.190" evidence="11"/>
<dbReference type="SUPFAM" id="SSF53335">
    <property type="entry name" value="S-adenosyl-L-methionine-dependent methyltransferases"/>
    <property type="match status" value="1"/>
</dbReference>
<evidence type="ECO:0000313" key="16">
    <source>
        <dbReference type="Proteomes" id="UP000448038"/>
    </source>
</evidence>
<dbReference type="InterPro" id="IPR001566">
    <property type="entry name" value="23S_rRNA_MeTrfase_RlmD"/>
</dbReference>
<feature type="domain" description="TRAM" evidence="14">
    <location>
        <begin position="21"/>
        <end position="80"/>
    </location>
</feature>
<feature type="binding site" evidence="11">
    <location>
        <position position="180"/>
    </location>
    <ligand>
        <name>[4Fe-4S] cluster</name>
        <dbReference type="ChEBI" id="CHEBI:49883"/>
    </ligand>
</feature>
<dbReference type="GO" id="GO:0070041">
    <property type="term" value="F:rRNA (uridine-C5-)-methyltransferase activity"/>
    <property type="evidence" value="ECO:0007669"/>
    <property type="project" value="UniProtKB-UniRule"/>
</dbReference>
<comment type="caution">
    <text evidence="15">The sequence shown here is derived from an EMBL/GenBank/DDBJ whole genome shotgun (WGS) entry which is preliminary data.</text>
</comment>
<dbReference type="PANTHER" id="PTHR11061">
    <property type="entry name" value="RNA M5U METHYLTRANSFERASE"/>
    <property type="match status" value="1"/>
</dbReference>
<gene>
    <name evidence="11 15" type="primary">rlmD</name>
    <name evidence="15" type="ORF">GNP88_16760</name>
</gene>
<proteinExistence type="inferred from homology"/>
<keyword evidence="1 11" id="KW-0004">4Fe-4S</keyword>
<keyword evidence="8 11" id="KW-0411">Iron-sulfur</keyword>
<dbReference type="InterPro" id="IPR012340">
    <property type="entry name" value="NA-bd_OB-fold"/>
</dbReference>
<keyword evidence="5 11" id="KW-0949">S-adenosyl-L-methionine</keyword>
<dbReference type="InterPro" id="IPR010280">
    <property type="entry name" value="U5_MeTrfase_fam"/>
</dbReference>
<protein>
    <recommendedName>
        <fullName evidence="11">23S rRNA (uracil(1939)-C(5))-methyltransferase RlmD</fullName>
        <ecNumber evidence="11">2.1.1.190</ecNumber>
    </recommendedName>
    <alternativeName>
        <fullName evidence="11">23S rRNA(m5U1939)-methyltransferase</fullName>
    </alternativeName>
</protein>
<dbReference type="PANTHER" id="PTHR11061:SF49">
    <property type="entry name" value="23S RRNA (URACIL(1939)-C(5))-METHYLTRANSFERASE RLMD"/>
    <property type="match status" value="1"/>
</dbReference>
<feature type="binding site" evidence="11">
    <location>
        <position position="102"/>
    </location>
    <ligand>
        <name>[4Fe-4S] cluster</name>
        <dbReference type="ChEBI" id="CHEBI:49883"/>
    </ligand>
</feature>
<feature type="binding site" evidence="11">
    <location>
        <position position="317"/>
    </location>
    <ligand>
        <name>S-adenosyl-L-methionine</name>
        <dbReference type="ChEBI" id="CHEBI:59789"/>
    </ligand>
</feature>
<feature type="binding site" evidence="11 12">
    <location>
        <position position="381"/>
    </location>
    <ligand>
        <name>S-adenosyl-L-methionine</name>
        <dbReference type="ChEBI" id="CHEBI:59789"/>
    </ligand>
</feature>
<dbReference type="PROSITE" id="PS50926">
    <property type="entry name" value="TRAM"/>
    <property type="match status" value="1"/>
</dbReference>
<dbReference type="NCBIfam" id="NF009639">
    <property type="entry name" value="PRK13168.1"/>
    <property type="match status" value="1"/>
</dbReference>
<dbReference type="Proteomes" id="UP000448038">
    <property type="component" value="Unassembled WGS sequence"/>
</dbReference>
<keyword evidence="3 11" id="KW-0489">Methyltransferase</keyword>
<dbReference type="PROSITE" id="PS01231">
    <property type="entry name" value="TRMA_2"/>
    <property type="match status" value="1"/>
</dbReference>